<evidence type="ECO:0000313" key="3">
    <source>
        <dbReference type="Proteomes" id="UP001428817"/>
    </source>
</evidence>
<feature type="compositionally biased region" description="Polar residues" evidence="1">
    <location>
        <begin position="1"/>
        <end position="25"/>
    </location>
</feature>
<dbReference type="Proteomes" id="UP001428817">
    <property type="component" value="Unassembled WGS sequence"/>
</dbReference>
<organism evidence="2 3">
    <name type="scientific">Pseudonocardia eucalypti</name>
    <dbReference type="NCBI Taxonomy" id="648755"/>
    <lineage>
        <taxon>Bacteria</taxon>
        <taxon>Bacillati</taxon>
        <taxon>Actinomycetota</taxon>
        <taxon>Actinomycetes</taxon>
        <taxon>Pseudonocardiales</taxon>
        <taxon>Pseudonocardiaceae</taxon>
        <taxon>Pseudonocardia</taxon>
    </lineage>
</organism>
<reference evidence="3" key="1">
    <citation type="journal article" date="2019" name="Int. J. Syst. Evol. Microbiol.">
        <title>The Global Catalogue of Microorganisms (GCM) 10K type strain sequencing project: providing services to taxonomists for standard genome sequencing and annotation.</title>
        <authorList>
            <consortium name="The Broad Institute Genomics Platform"/>
            <consortium name="The Broad Institute Genome Sequencing Center for Infectious Disease"/>
            <person name="Wu L."/>
            <person name="Ma J."/>
        </authorList>
    </citation>
    <scope>NUCLEOTIDE SEQUENCE [LARGE SCALE GENOMIC DNA]</scope>
    <source>
        <strain evidence="3">JCM 18303</strain>
    </source>
</reference>
<gene>
    <name evidence="2" type="ORF">GCM10023321_41500</name>
</gene>
<evidence type="ECO:0000256" key="1">
    <source>
        <dbReference type="SAM" id="MobiDB-lite"/>
    </source>
</evidence>
<feature type="region of interest" description="Disordered" evidence="1">
    <location>
        <begin position="1"/>
        <end position="36"/>
    </location>
</feature>
<evidence type="ECO:0000313" key="2">
    <source>
        <dbReference type="EMBL" id="GAA5159832.1"/>
    </source>
</evidence>
<sequence length="82" mass="9261">MSATSTARRTETNTSGSGNDMNNGTEVRAPKQRGVGRLVRRLERERRQWTRPEEREIPTEQAWRAGVAEGIRLSQVAIRKGV</sequence>
<proteinExistence type="predicted"/>
<accession>A0ABP9QCZ9</accession>
<protein>
    <submittedName>
        <fullName evidence="2">Uncharacterized protein</fullName>
    </submittedName>
</protein>
<keyword evidence="3" id="KW-1185">Reference proteome</keyword>
<name>A0ABP9QCZ9_9PSEU</name>
<dbReference type="EMBL" id="BAABJP010000020">
    <property type="protein sequence ID" value="GAA5159832.1"/>
    <property type="molecule type" value="Genomic_DNA"/>
</dbReference>
<comment type="caution">
    <text evidence="2">The sequence shown here is derived from an EMBL/GenBank/DDBJ whole genome shotgun (WGS) entry which is preliminary data.</text>
</comment>